<accession>A0A371EUQ5</accession>
<sequence length="75" mass="8803">MARYRVIYHVEIHLPLSRSDDSHIEADLLMRENNFHSRRHVLYNLCFVIIDGGSCVNVASERLWLSEHGQLVVDR</sequence>
<feature type="non-terminal residue" evidence="1">
    <location>
        <position position="1"/>
    </location>
</feature>
<dbReference type="AlphaFoldDB" id="A0A371EUQ5"/>
<reference evidence="1" key="1">
    <citation type="submission" date="2018-05" db="EMBL/GenBank/DDBJ databases">
        <title>Draft genome of Mucuna pruriens seed.</title>
        <authorList>
            <person name="Nnadi N.E."/>
            <person name="Vos R."/>
            <person name="Hasami M.H."/>
            <person name="Devisetty U.K."/>
            <person name="Aguiy J.C."/>
        </authorList>
    </citation>
    <scope>NUCLEOTIDE SEQUENCE [LARGE SCALE GENOMIC DNA]</scope>
    <source>
        <strain evidence="1">JCA_2017</strain>
    </source>
</reference>
<comment type="caution">
    <text evidence="1">The sequence shown here is derived from an EMBL/GenBank/DDBJ whole genome shotgun (WGS) entry which is preliminary data.</text>
</comment>
<keyword evidence="2" id="KW-1185">Reference proteome</keyword>
<gene>
    <name evidence="1" type="ORF">CR513_51074</name>
</gene>
<protein>
    <submittedName>
        <fullName evidence="1">Uncharacterized protein</fullName>
    </submittedName>
</protein>
<evidence type="ECO:0000313" key="1">
    <source>
        <dbReference type="EMBL" id="RDX69772.1"/>
    </source>
</evidence>
<organism evidence="1 2">
    <name type="scientific">Mucuna pruriens</name>
    <name type="common">Velvet bean</name>
    <name type="synonym">Dolichos pruriens</name>
    <dbReference type="NCBI Taxonomy" id="157652"/>
    <lineage>
        <taxon>Eukaryota</taxon>
        <taxon>Viridiplantae</taxon>
        <taxon>Streptophyta</taxon>
        <taxon>Embryophyta</taxon>
        <taxon>Tracheophyta</taxon>
        <taxon>Spermatophyta</taxon>
        <taxon>Magnoliopsida</taxon>
        <taxon>eudicotyledons</taxon>
        <taxon>Gunneridae</taxon>
        <taxon>Pentapetalae</taxon>
        <taxon>rosids</taxon>
        <taxon>fabids</taxon>
        <taxon>Fabales</taxon>
        <taxon>Fabaceae</taxon>
        <taxon>Papilionoideae</taxon>
        <taxon>50 kb inversion clade</taxon>
        <taxon>NPAAA clade</taxon>
        <taxon>indigoferoid/millettioid clade</taxon>
        <taxon>Phaseoleae</taxon>
        <taxon>Mucuna</taxon>
    </lineage>
</organism>
<evidence type="ECO:0000313" key="2">
    <source>
        <dbReference type="Proteomes" id="UP000257109"/>
    </source>
</evidence>
<dbReference type="EMBL" id="QJKJ01011967">
    <property type="protein sequence ID" value="RDX69772.1"/>
    <property type="molecule type" value="Genomic_DNA"/>
</dbReference>
<name>A0A371EUQ5_MUCPR</name>
<dbReference type="Proteomes" id="UP000257109">
    <property type="component" value="Unassembled WGS sequence"/>
</dbReference>
<proteinExistence type="predicted"/>
<dbReference type="OrthoDB" id="1739763at2759"/>